<reference evidence="2" key="1">
    <citation type="journal article" date="2017" name="Proc. Natl. Acad. Sci. U.S.A.">
        <title>Simulation of Deepwater Horizon oil plume reveals substrate specialization within a complex community of hydrocarbon-degraders.</title>
        <authorList>
            <person name="Hu P."/>
            <person name="Dubinsky E.A."/>
            <person name="Probst A.J."/>
            <person name="Wang J."/>
            <person name="Sieber C.M.K."/>
            <person name="Tom L.M."/>
            <person name="Gardinali P."/>
            <person name="Banfield J.F."/>
            <person name="Atlas R.M."/>
            <person name="Andersen G.L."/>
        </authorList>
    </citation>
    <scope>NUCLEOTIDE SEQUENCE [LARGE SCALE GENOMIC DNA]</scope>
</reference>
<dbReference type="InterPro" id="IPR029069">
    <property type="entry name" value="HotDog_dom_sf"/>
</dbReference>
<evidence type="ECO:0008006" key="3">
    <source>
        <dbReference type="Google" id="ProtNLM"/>
    </source>
</evidence>
<dbReference type="AlphaFoldDB" id="A0A1Y5F8R3"/>
<dbReference type="Gene3D" id="3.10.129.10">
    <property type="entry name" value="Hotdog Thioesterase"/>
    <property type="match status" value="1"/>
</dbReference>
<evidence type="ECO:0000313" key="2">
    <source>
        <dbReference type="Proteomes" id="UP000196531"/>
    </source>
</evidence>
<gene>
    <name evidence="1" type="ORF">A9Q84_17905</name>
</gene>
<dbReference type="PANTHER" id="PTHR12475:SF4">
    <property type="entry name" value="PROTEIN THEM6"/>
    <property type="match status" value="1"/>
</dbReference>
<dbReference type="InterPro" id="IPR051490">
    <property type="entry name" value="THEM6_lcsJ_thioesterase"/>
</dbReference>
<dbReference type="EMBL" id="MAAO01000011">
    <property type="protein sequence ID" value="OUR94177.1"/>
    <property type="molecule type" value="Genomic_DNA"/>
</dbReference>
<dbReference type="PANTHER" id="PTHR12475">
    <property type="match status" value="1"/>
</dbReference>
<name>A0A1Y5F8R3_9BACT</name>
<evidence type="ECO:0000313" key="1">
    <source>
        <dbReference type="EMBL" id="OUR94177.1"/>
    </source>
</evidence>
<dbReference type="CDD" id="cd00586">
    <property type="entry name" value="4HBT"/>
    <property type="match status" value="1"/>
</dbReference>
<comment type="caution">
    <text evidence="1">The sequence shown here is derived from an EMBL/GenBank/DDBJ whole genome shotgun (WGS) entry which is preliminary data.</text>
</comment>
<protein>
    <recommendedName>
        <fullName evidence="3">Thioesterase</fullName>
    </recommendedName>
</protein>
<sequence>MNLYLRFIFQSILAMFSSKLDINDVDKRSMRVMPLDLDANFHMNNGVFLSIMDLGRTRLSFRTGLYTQCKKRGWGFGVVGGISITYLKSLAPFQRFTLCTKLAGHYDGWFYIEQRFVSKKKLVACALVKVAFLEGGKRVPTEEIVAAMGVSNIGENMQYLEHLYKSEKEFLNHVKNDY</sequence>
<proteinExistence type="predicted"/>
<dbReference type="Pfam" id="PF13279">
    <property type="entry name" value="4HBT_2"/>
    <property type="match status" value="1"/>
</dbReference>
<accession>A0A1Y5F8R3</accession>
<organism evidence="1 2">
    <name type="scientific">Halobacteriovorax marinus</name>
    <dbReference type="NCBI Taxonomy" id="97084"/>
    <lineage>
        <taxon>Bacteria</taxon>
        <taxon>Pseudomonadati</taxon>
        <taxon>Bdellovibrionota</taxon>
        <taxon>Bacteriovoracia</taxon>
        <taxon>Bacteriovoracales</taxon>
        <taxon>Halobacteriovoraceae</taxon>
        <taxon>Halobacteriovorax</taxon>
    </lineage>
</organism>
<dbReference type="Proteomes" id="UP000196531">
    <property type="component" value="Unassembled WGS sequence"/>
</dbReference>
<dbReference type="SUPFAM" id="SSF54637">
    <property type="entry name" value="Thioesterase/thiol ester dehydrase-isomerase"/>
    <property type="match status" value="1"/>
</dbReference>